<keyword evidence="1" id="KW-1133">Transmembrane helix</keyword>
<sequence>MLSMGTKDPFLFCVILLSLSISLSFSMLWKLCSVWIPSIILITFSSGMMVLVMYSSSLVSLKGEKKLKIKSYFLALILIWLFKENNSMEEKTESFFKEFSSSMYLPLMALIMLMFMIPMIENCFVPFNSLQSSF</sequence>
<feature type="transmembrane region" description="Helical" evidence="1">
    <location>
        <begin position="103"/>
        <end position="125"/>
    </location>
</feature>
<dbReference type="EMBL" id="EU935607">
    <property type="protein sequence ID" value="ACH41154.1"/>
    <property type="molecule type" value="Genomic_DNA"/>
</dbReference>
<reference evidence="2" key="1">
    <citation type="journal article" date="2008" name="BMC Genomics">
        <title>The complete mitochondrial genome of the sexual oribatid mite Steganacarus magnus: genome rearrangements and loss of tRNAs.</title>
        <authorList>
            <person name="Domes K."/>
            <person name="Maraun M."/>
            <person name="Scheu S."/>
            <person name="Cameron S.L."/>
        </authorList>
    </citation>
    <scope>NUCLEOTIDE SEQUENCE</scope>
</reference>
<keyword evidence="1" id="KW-0812">Transmembrane</keyword>
<evidence type="ECO:0000256" key="1">
    <source>
        <dbReference type="SAM" id="Phobius"/>
    </source>
</evidence>
<protein>
    <submittedName>
        <fullName evidence="2">NADH dehydrogenase subunit 6</fullName>
    </submittedName>
</protein>
<organism evidence="2">
    <name type="scientific">Steganacarus magnus</name>
    <dbReference type="NCBI Taxonomy" id="52000"/>
    <lineage>
        <taxon>Eukaryota</taxon>
        <taxon>Metazoa</taxon>
        <taxon>Ecdysozoa</taxon>
        <taxon>Arthropoda</taxon>
        <taxon>Chelicerata</taxon>
        <taxon>Arachnida</taxon>
        <taxon>Acari</taxon>
        <taxon>Acariformes</taxon>
        <taxon>Sarcoptiformes</taxon>
        <taxon>Oribatida</taxon>
        <taxon>Mixonomata</taxon>
        <taxon>Phthiracaroidea</taxon>
        <taxon>Steganacaridae</taxon>
        <taxon>Steganacarus</taxon>
    </lineage>
</organism>
<geneLocation type="mitochondrion" evidence="2"/>
<name>B6Z5V3_9ACAR</name>
<evidence type="ECO:0000313" key="2">
    <source>
        <dbReference type="EMBL" id="ACH41154.1"/>
    </source>
</evidence>
<dbReference type="AlphaFoldDB" id="B6Z5V3"/>
<proteinExistence type="predicted"/>
<keyword evidence="2" id="KW-0496">Mitochondrion</keyword>
<gene>
    <name evidence="2" type="primary">ND6</name>
</gene>
<feature type="transmembrane region" description="Helical" evidence="1">
    <location>
        <begin position="34"/>
        <end position="55"/>
    </location>
</feature>
<keyword evidence="1" id="KW-0472">Membrane</keyword>
<dbReference type="CTD" id="4541"/>
<dbReference type="GeneID" id="7042806"/>
<dbReference type="RefSeq" id="YP_002317281.1">
    <property type="nucleotide sequence ID" value="NC_011574.1"/>
</dbReference>
<accession>B6Z5V3</accession>